<evidence type="ECO:0000313" key="2">
    <source>
        <dbReference type="Proteomes" id="UP000273675"/>
    </source>
</evidence>
<dbReference type="Gene3D" id="3.10.450.50">
    <property type="match status" value="1"/>
</dbReference>
<evidence type="ECO:0000313" key="1">
    <source>
        <dbReference type="EMBL" id="RKR02775.1"/>
    </source>
</evidence>
<reference evidence="1 2" key="1">
    <citation type="submission" date="2018-10" db="EMBL/GenBank/DDBJ databases">
        <title>Genomic Encyclopedia of Type Strains, Phase IV (KMG-IV): sequencing the most valuable type-strain genomes for metagenomic binning, comparative biology and taxonomic classification.</title>
        <authorList>
            <person name="Goeker M."/>
        </authorList>
    </citation>
    <scope>NUCLEOTIDE SEQUENCE [LARGE SCALE GENOMIC DNA]</scope>
    <source>
        <strain evidence="1 2">DSM 4734</strain>
    </source>
</reference>
<gene>
    <name evidence="1" type="ORF">C7435_0714</name>
</gene>
<dbReference type="EMBL" id="RBIM01000002">
    <property type="protein sequence ID" value="RKR02775.1"/>
    <property type="molecule type" value="Genomic_DNA"/>
</dbReference>
<evidence type="ECO:0008006" key="3">
    <source>
        <dbReference type="Google" id="ProtNLM"/>
    </source>
</evidence>
<dbReference type="AlphaFoldDB" id="A0A495DJK6"/>
<sequence>MTPQVKHFLDNWHQAVRERDAARLSSIIAEGCELHSPVVWKPSADKHYLLHILMGVITVVEGFDYRQEWVNGNELLLEFTGTVEGKGLVGIDKITLNDEGQMARIEVLIRPMNTLMEFAGKMREHALRYKPEAANG</sequence>
<proteinExistence type="predicted"/>
<accession>A0A495DJK6</accession>
<name>A0A495DJK6_9PROT</name>
<comment type="caution">
    <text evidence="1">The sequence shown here is derived from an EMBL/GenBank/DDBJ whole genome shotgun (WGS) entry which is preliminary data.</text>
</comment>
<protein>
    <recommendedName>
        <fullName evidence="3">Nuclear transport factor 2 family protein</fullName>
    </recommendedName>
</protein>
<dbReference type="SUPFAM" id="SSF54427">
    <property type="entry name" value="NTF2-like"/>
    <property type="match status" value="1"/>
</dbReference>
<organism evidence="1 2">
    <name type="scientific">Maricaulis maris</name>
    <dbReference type="NCBI Taxonomy" id="74318"/>
    <lineage>
        <taxon>Bacteria</taxon>
        <taxon>Pseudomonadati</taxon>
        <taxon>Pseudomonadota</taxon>
        <taxon>Alphaproteobacteria</taxon>
        <taxon>Maricaulales</taxon>
        <taxon>Maricaulaceae</taxon>
        <taxon>Maricaulis</taxon>
    </lineage>
</organism>
<dbReference type="Proteomes" id="UP000273675">
    <property type="component" value="Unassembled WGS sequence"/>
</dbReference>
<dbReference type="InterPro" id="IPR032710">
    <property type="entry name" value="NTF2-like_dom_sf"/>
</dbReference>
<dbReference type="RefSeq" id="WP_199288353.1">
    <property type="nucleotide sequence ID" value="NZ_RBIM01000002.1"/>
</dbReference>